<feature type="region of interest" description="Disordered" evidence="1">
    <location>
        <begin position="150"/>
        <end position="171"/>
    </location>
</feature>
<dbReference type="Proteomes" id="UP001515480">
    <property type="component" value="Unassembled WGS sequence"/>
</dbReference>
<name>A0AB34J5F7_PRYPA</name>
<organism evidence="2 3">
    <name type="scientific">Prymnesium parvum</name>
    <name type="common">Toxic golden alga</name>
    <dbReference type="NCBI Taxonomy" id="97485"/>
    <lineage>
        <taxon>Eukaryota</taxon>
        <taxon>Haptista</taxon>
        <taxon>Haptophyta</taxon>
        <taxon>Prymnesiophyceae</taxon>
        <taxon>Prymnesiales</taxon>
        <taxon>Prymnesiaceae</taxon>
        <taxon>Prymnesium</taxon>
    </lineage>
</organism>
<evidence type="ECO:0000313" key="3">
    <source>
        <dbReference type="Proteomes" id="UP001515480"/>
    </source>
</evidence>
<sequence length="697" mass="77533">MPPRRPHAQDAAPNRALDAARSGLQHLQEQERMLTTKCLPRDNPVEAAFKAPDPLPHSYAPRPPVSRSSAGAPVPLRIPQALTAISASPGEYAAPEDVSSGGAVSYSKVRRWEVLPKHAWLQAAESGHGPGPGFRDVSATQTLRSFGPKQLEEPAPAEGSVIEEAPASSKPQATLGMSATVGQHYTPSAKGLVPATLMAALAEGLPEVAEEDEEDESAEQEAVMLSTFSPETTTATDAEVASSFLPLAFFDSEDMESMADTVWPSIEESFNSGHPYMARSRYHGADGKVSMFECDVVRYLPEEAKFEIQWIHNGRRKTVTRLNLLFDDELESKFTERVHETIDGNSLTTSDAVLNELHFKKRTVGSDEARLTPARWQGKAAQQSLAELRTEYVAAMKLATLNYEMLSAPFRNKIKPLKLPRPKVKPVPEQGCVVLPETETKDARKCMQDNLFHADATLLACTRMVFDESYWMRDTLLLSTRLDYLDPPSSLSNFVTVQSSTLDSVRTKLLTSWVPGVESIVHQELGTLPEFEHAMDEKQFLESRIPRFLKQIGLLMQDELQLMVLESMRAYLELLNLFATPQAELHKKPEEWVHALPNADPALLSITLKLKDGMLLYEPSLEQVAEKLKQCLEAFVDQTDNIPQIGNKGMRSYTLPEQTLNTLRKDDRQLVGARVDLEQLLDASLMRPRQLLELYQA</sequence>
<comment type="caution">
    <text evidence="2">The sequence shown here is derived from an EMBL/GenBank/DDBJ whole genome shotgun (WGS) entry which is preliminary data.</text>
</comment>
<keyword evidence="3" id="KW-1185">Reference proteome</keyword>
<dbReference type="EMBL" id="JBGBPQ010000012">
    <property type="protein sequence ID" value="KAL1514588.1"/>
    <property type="molecule type" value="Genomic_DNA"/>
</dbReference>
<accession>A0AB34J5F7</accession>
<reference evidence="2 3" key="1">
    <citation type="journal article" date="2024" name="Science">
        <title>Giant polyketide synthase enzymes in the biosynthesis of giant marine polyether toxins.</title>
        <authorList>
            <person name="Fallon T.R."/>
            <person name="Shende V.V."/>
            <person name="Wierzbicki I.H."/>
            <person name="Pendleton A.L."/>
            <person name="Watervoot N.F."/>
            <person name="Auber R.P."/>
            <person name="Gonzalez D.J."/>
            <person name="Wisecaver J.H."/>
            <person name="Moore B.S."/>
        </authorList>
    </citation>
    <scope>NUCLEOTIDE SEQUENCE [LARGE SCALE GENOMIC DNA]</scope>
    <source>
        <strain evidence="2 3">12B1</strain>
    </source>
</reference>
<feature type="region of interest" description="Disordered" evidence="1">
    <location>
        <begin position="46"/>
        <end position="72"/>
    </location>
</feature>
<evidence type="ECO:0000313" key="2">
    <source>
        <dbReference type="EMBL" id="KAL1514588.1"/>
    </source>
</evidence>
<gene>
    <name evidence="2" type="ORF">AB1Y20_003682</name>
</gene>
<evidence type="ECO:0000256" key="1">
    <source>
        <dbReference type="SAM" id="MobiDB-lite"/>
    </source>
</evidence>
<protein>
    <submittedName>
        <fullName evidence="2">Uncharacterized protein</fullName>
    </submittedName>
</protein>
<proteinExistence type="predicted"/>
<dbReference type="AlphaFoldDB" id="A0AB34J5F7"/>